<feature type="non-terminal residue" evidence="1">
    <location>
        <position position="178"/>
    </location>
</feature>
<protein>
    <submittedName>
        <fullName evidence="1">Uncharacterized protein</fullName>
    </submittedName>
</protein>
<dbReference type="AlphaFoldDB" id="J9FCJ5"/>
<dbReference type="EMBL" id="AMCI01007445">
    <property type="protein sequence ID" value="EJW92601.1"/>
    <property type="molecule type" value="Genomic_DNA"/>
</dbReference>
<proteinExistence type="predicted"/>
<name>J9FCJ5_9ZZZZ</name>
<organism evidence="1">
    <name type="scientific">gut metagenome</name>
    <dbReference type="NCBI Taxonomy" id="749906"/>
    <lineage>
        <taxon>unclassified sequences</taxon>
        <taxon>metagenomes</taxon>
        <taxon>organismal metagenomes</taxon>
    </lineage>
</organism>
<comment type="caution">
    <text evidence="1">The sequence shown here is derived from an EMBL/GenBank/DDBJ whole genome shotgun (WGS) entry which is preliminary data.</text>
</comment>
<reference evidence="1" key="1">
    <citation type="journal article" date="2012" name="PLoS ONE">
        <title>Gene sets for utilization of primary and secondary nutrition supplies in the distal gut of endangered iberian lynx.</title>
        <authorList>
            <person name="Alcaide M."/>
            <person name="Messina E."/>
            <person name="Richter M."/>
            <person name="Bargiela R."/>
            <person name="Peplies J."/>
            <person name="Huws S.A."/>
            <person name="Newbold C.J."/>
            <person name="Golyshin P.N."/>
            <person name="Simon M.A."/>
            <person name="Lopez G."/>
            <person name="Yakimov M.M."/>
            <person name="Ferrer M."/>
        </authorList>
    </citation>
    <scope>NUCLEOTIDE SEQUENCE</scope>
</reference>
<sequence>MQRQVERIFIAAVKEVARIGTKIDEISPDRLFSFKDCPITHKEIESLLNRLKRGLTTVIVNGVRSAWTLSNNKNDELARQVFGDNVGKLSQEQYRRYFSTNGKALEAFLIRKENGLNLSDRVWRYTNAFKNEIELGLDVGIRNGLSAPEMAKELKQWLRYPDMRFRRLRDEQGDLHLS</sequence>
<gene>
    <name evidence="1" type="ORF">EVA_19292</name>
</gene>
<evidence type="ECO:0000313" key="1">
    <source>
        <dbReference type="EMBL" id="EJW92601.1"/>
    </source>
</evidence>
<accession>J9FCJ5</accession>